<evidence type="ECO:0000313" key="2">
    <source>
        <dbReference type="Proteomes" id="UP000306912"/>
    </source>
</evidence>
<dbReference type="RefSeq" id="WP_138191807.1">
    <property type="nucleotide sequence ID" value="NZ_VBWP01000009.1"/>
</dbReference>
<evidence type="ECO:0000313" key="1">
    <source>
        <dbReference type="EMBL" id="TLG72083.1"/>
    </source>
</evidence>
<dbReference type="Proteomes" id="UP000306912">
    <property type="component" value="Unassembled WGS sequence"/>
</dbReference>
<sequence length="85" mass="10175">MSNLRGFDRFNTPSYNESWKYQTEQNELKKGELLQKLYDKMELLNNELEKVQQGSTTNVFFELIDEISALEDDIRYCEEFEPVQI</sequence>
<name>A0A5R8Q9I3_9FIRM</name>
<comment type="caution">
    <text evidence="1">The sequence shown here is derived from an EMBL/GenBank/DDBJ whole genome shotgun (WGS) entry which is preliminary data.</text>
</comment>
<dbReference type="InParanoid" id="A0A5R8Q9I3"/>
<organism evidence="1 2">
    <name type="scientific">Culicoidibacter larvae</name>
    <dbReference type="NCBI Taxonomy" id="2579976"/>
    <lineage>
        <taxon>Bacteria</taxon>
        <taxon>Bacillati</taxon>
        <taxon>Bacillota</taxon>
        <taxon>Culicoidibacteria</taxon>
        <taxon>Culicoidibacterales</taxon>
        <taxon>Culicoidibacteraceae</taxon>
        <taxon>Culicoidibacter</taxon>
    </lineage>
</organism>
<protein>
    <submittedName>
        <fullName evidence="1">Uncharacterized protein</fullName>
    </submittedName>
</protein>
<dbReference type="EMBL" id="VBWP01000009">
    <property type="protein sequence ID" value="TLG72083.1"/>
    <property type="molecule type" value="Genomic_DNA"/>
</dbReference>
<keyword evidence="2" id="KW-1185">Reference proteome</keyword>
<gene>
    <name evidence="1" type="ORF">FEZ08_09630</name>
</gene>
<proteinExistence type="predicted"/>
<reference evidence="1 2" key="1">
    <citation type="submission" date="2019-05" db="EMBL/GenBank/DDBJ databases">
        <title>Culicoidintestinum kansasii gen. nov., sp. nov. from the gastrointestinal tract of the biting midge, Culicoides sonorensis.</title>
        <authorList>
            <person name="Neupane S."/>
            <person name="Ghosh A."/>
            <person name="Gunther S."/>
            <person name="Martin K."/>
            <person name="Zurek L."/>
        </authorList>
    </citation>
    <scope>NUCLEOTIDE SEQUENCE [LARGE SCALE GENOMIC DNA]</scope>
    <source>
        <strain evidence="1 2">CS-1</strain>
    </source>
</reference>
<dbReference type="AlphaFoldDB" id="A0A5R8Q9I3"/>
<accession>A0A5R8Q9I3</accession>